<accession>A0ABT6G046</accession>
<sequence>MEGLDEFLKENYGLITNLVELIPAIIGLILFKKYKNTPVKYIIYFLIYVFFLELIGGYPVFLKDIGYFYLIEGTLIEQNHWWYTIFWWIGLSTIVAYVNYQIVGEKRLKKIIKYAYGLYLLQVILYIIFNFKSIFSPERFISIASLWIVMLCIIIYFFETLNSDKIVLFFKSFYFYFNSIFFVWILVIMPLEFFQDYFIKEDWNFVLFKWKIHLTLNIFLYLSLAMALIFCDSENKVSISNGKYR</sequence>
<keyword evidence="3" id="KW-1185">Reference proteome</keyword>
<gene>
    <name evidence="2" type="ORF">P7122_05980</name>
</gene>
<feature type="transmembrane region" description="Helical" evidence="1">
    <location>
        <begin position="214"/>
        <end position="231"/>
    </location>
</feature>
<keyword evidence="1" id="KW-0472">Membrane</keyword>
<evidence type="ECO:0000313" key="2">
    <source>
        <dbReference type="EMBL" id="MDG4715411.1"/>
    </source>
</evidence>
<evidence type="ECO:0000313" key="3">
    <source>
        <dbReference type="Proteomes" id="UP001529085"/>
    </source>
</evidence>
<name>A0ABT6G046_9FLAO</name>
<evidence type="ECO:0000256" key="1">
    <source>
        <dbReference type="SAM" id="Phobius"/>
    </source>
</evidence>
<feature type="transmembrane region" description="Helical" evidence="1">
    <location>
        <begin position="81"/>
        <end position="99"/>
    </location>
</feature>
<feature type="transmembrane region" description="Helical" evidence="1">
    <location>
        <begin position="141"/>
        <end position="161"/>
    </location>
</feature>
<feature type="transmembrane region" description="Helical" evidence="1">
    <location>
        <begin position="111"/>
        <end position="129"/>
    </location>
</feature>
<dbReference type="RefSeq" id="WP_278004870.1">
    <property type="nucleotide sequence ID" value="NZ_JARSBN010000003.1"/>
</dbReference>
<feature type="transmembrane region" description="Helical" evidence="1">
    <location>
        <begin position="12"/>
        <end position="31"/>
    </location>
</feature>
<keyword evidence="1" id="KW-0812">Transmembrane</keyword>
<dbReference type="Proteomes" id="UP001529085">
    <property type="component" value="Unassembled WGS sequence"/>
</dbReference>
<reference evidence="2 3" key="1">
    <citation type="submission" date="2023-03" db="EMBL/GenBank/DDBJ databases">
        <title>Strain YYF002 represents a novel species in the genus Winogradskyella isolated from seawater.</title>
        <authorList>
            <person name="Fu Z.-Y."/>
        </authorList>
    </citation>
    <scope>NUCLEOTIDE SEQUENCE [LARGE SCALE GENOMIC DNA]</scope>
    <source>
        <strain evidence="2 3">YYF002</strain>
    </source>
</reference>
<feature type="transmembrane region" description="Helical" evidence="1">
    <location>
        <begin position="43"/>
        <end position="61"/>
    </location>
</feature>
<feature type="transmembrane region" description="Helical" evidence="1">
    <location>
        <begin position="173"/>
        <end position="194"/>
    </location>
</feature>
<dbReference type="EMBL" id="JARSBN010000003">
    <property type="protein sequence ID" value="MDG4715411.1"/>
    <property type="molecule type" value="Genomic_DNA"/>
</dbReference>
<keyword evidence="1" id="KW-1133">Transmembrane helix</keyword>
<comment type="caution">
    <text evidence="2">The sequence shown here is derived from an EMBL/GenBank/DDBJ whole genome shotgun (WGS) entry which is preliminary data.</text>
</comment>
<protein>
    <submittedName>
        <fullName evidence="2">Uncharacterized protein</fullName>
    </submittedName>
</protein>
<proteinExistence type="predicted"/>
<organism evidence="2 3">
    <name type="scientific">Winogradskyella marincola</name>
    <dbReference type="NCBI Taxonomy" id="3037795"/>
    <lineage>
        <taxon>Bacteria</taxon>
        <taxon>Pseudomonadati</taxon>
        <taxon>Bacteroidota</taxon>
        <taxon>Flavobacteriia</taxon>
        <taxon>Flavobacteriales</taxon>
        <taxon>Flavobacteriaceae</taxon>
        <taxon>Winogradskyella</taxon>
    </lineage>
</organism>